<gene>
    <name evidence="3" type="ORF">EV700_2806</name>
</gene>
<reference evidence="3 4" key="1">
    <citation type="submission" date="2019-02" db="EMBL/GenBank/DDBJ databases">
        <title>Genomic Encyclopedia of Type Strains, Phase IV (KMG-IV): sequencing the most valuable type-strain genomes for metagenomic binning, comparative biology and taxonomic classification.</title>
        <authorList>
            <person name="Goeker M."/>
        </authorList>
    </citation>
    <scope>NUCLEOTIDE SEQUENCE [LARGE SCALE GENOMIC DNA]</scope>
    <source>
        <strain evidence="3 4">DSM 105135</strain>
    </source>
</reference>
<sequence>MSLFIAGKPLPNPAPTLDLPRPDRLVDGNPARQTWDCYNHGPMSAGFWECEPGAWRIAFAPDKQEFFQIIHGRVRLHADHGPSHTIGPGEAAIIPPGFTGVFEVLEAVRKYYVIVEG</sequence>
<dbReference type="EMBL" id="SHKX01000014">
    <property type="protein sequence ID" value="RZU38228.1"/>
    <property type="molecule type" value="Genomic_DNA"/>
</dbReference>
<dbReference type="PANTHER" id="PTHR40943:SF2">
    <property type="entry name" value="(S)-UREIDOGLYCINE AMINOHYDROLASE CUPIN DOMAIN-CONTAINING PROTEIN"/>
    <property type="match status" value="1"/>
</dbReference>
<comment type="caution">
    <text evidence="3">The sequence shown here is derived from an EMBL/GenBank/DDBJ whole genome shotgun (WGS) entry which is preliminary data.</text>
</comment>
<proteinExistence type="predicted"/>
<dbReference type="RefSeq" id="WP_130414881.1">
    <property type="nucleotide sequence ID" value="NZ_SHKX01000014.1"/>
</dbReference>
<keyword evidence="4" id="KW-1185">Reference proteome</keyword>
<dbReference type="AlphaFoldDB" id="A0A4Q7YLQ5"/>
<feature type="domain" description="(S)-ureidoglycine aminohydrolase cupin" evidence="2">
    <location>
        <begin position="41"/>
        <end position="112"/>
    </location>
</feature>
<evidence type="ECO:0000313" key="3">
    <source>
        <dbReference type="EMBL" id="RZU38228.1"/>
    </source>
</evidence>
<evidence type="ECO:0000256" key="1">
    <source>
        <dbReference type="SAM" id="MobiDB-lite"/>
    </source>
</evidence>
<dbReference type="SUPFAM" id="SSF51182">
    <property type="entry name" value="RmlC-like cupins"/>
    <property type="match status" value="1"/>
</dbReference>
<dbReference type="Gene3D" id="2.60.120.10">
    <property type="entry name" value="Jelly Rolls"/>
    <property type="match status" value="1"/>
</dbReference>
<name>A0A4Q7YLQ5_9GAMM</name>
<dbReference type="InterPro" id="IPR008579">
    <property type="entry name" value="UGlyAH_Cupin_dom"/>
</dbReference>
<accession>A0A4Q7YLQ5</accession>
<dbReference type="OrthoDB" id="9799053at2"/>
<dbReference type="InterPro" id="IPR014710">
    <property type="entry name" value="RmlC-like_jellyroll"/>
</dbReference>
<evidence type="ECO:0000259" key="2">
    <source>
        <dbReference type="Pfam" id="PF05899"/>
    </source>
</evidence>
<organism evidence="3 4">
    <name type="scientific">Fluviicoccus keumensis</name>
    <dbReference type="NCBI Taxonomy" id="1435465"/>
    <lineage>
        <taxon>Bacteria</taxon>
        <taxon>Pseudomonadati</taxon>
        <taxon>Pseudomonadota</taxon>
        <taxon>Gammaproteobacteria</taxon>
        <taxon>Moraxellales</taxon>
        <taxon>Moraxellaceae</taxon>
        <taxon>Fluviicoccus</taxon>
    </lineage>
</organism>
<feature type="region of interest" description="Disordered" evidence="1">
    <location>
        <begin position="1"/>
        <end position="23"/>
    </location>
</feature>
<dbReference type="PANTHER" id="PTHR40943">
    <property type="entry name" value="CYTOPLASMIC PROTEIN-RELATED"/>
    <property type="match status" value="1"/>
</dbReference>
<dbReference type="Pfam" id="PF05899">
    <property type="entry name" value="Cupin_3"/>
    <property type="match status" value="1"/>
</dbReference>
<protein>
    <recommendedName>
        <fullName evidence="2">(S)-ureidoglycine aminohydrolase cupin domain-containing protein</fullName>
    </recommendedName>
</protein>
<dbReference type="Proteomes" id="UP000292423">
    <property type="component" value="Unassembled WGS sequence"/>
</dbReference>
<dbReference type="InterPro" id="IPR011051">
    <property type="entry name" value="RmlC_Cupin_sf"/>
</dbReference>
<dbReference type="CDD" id="cd02227">
    <property type="entry name" value="cupin_TM1112-like"/>
    <property type="match status" value="1"/>
</dbReference>
<evidence type="ECO:0000313" key="4">
    <source>
        <dbReference type="Proteomes" id="UP000292423"/>
    </source>
</evidence>